<keyword evidence="3" id="KW-1185">Reference proteome</keyword>
<dbReference type="Pfam" id="PF06082">
    <property type="entry name" value="YjbH"/>
    <property type="match status" value="1"/>
</dbReference>
<proteinExistence type="predicted"/>
<dbReference type="HOGENOM" id="CLU_1000164_0_0_10"/>
<evidence type="ECO:0000256" key="1">
    <source>
        <dbReference type="SAM" id="Phobius"/>
    </source>
</evidence>
<reference evidence="2 3" key="1">
    <citation type="journal article" date="2014" name="Curr. Microbiol.">
        <title>Spirosoma radiotolerans sp. nov., a gamma-radiation-resistant bacterium isolated from gamma ray-irradiated soil.</title>
        <authorList>
            <person name="Lee J.J."/>
            <person name="Srinivasan S."/>
            <person name="Lim S."/>
            <person name="Joe M."/>
            <person name="Im S."/>
            <person name="Bae S.I."/>
            <person name="Park K.R."/>
            <person name="Han J.H."/>
            <person name="Park S.H."/>
            <person name="Joo B.M."/>
            <person name="Park S.J."/>
            <person name="Kim M.K."/>
        </authorList>
    </citation>
    <scope>NUCLEOTIDE SEQUENCE [LARGE SCALE GENOMIC DNA]</scope>
    <source>
        <strain evidence="2 3">DG5A</strain>
    </source>
</reference>
<dbReference type="KEGG" id="srd:SD10_15180"/>
<keyword evidence="1" id="KW-1133">Transmembrane helix</keyword>
<feature type="transmembrane region" description="Helical" evidence="1">
    <location>
        <begin position="21"/>
        <end position="40"/>
    </location>
</feature>
<sequence length="287" mass="31314">MLNVYSKPFKAFSVLKAVQKVFNIGIVLSLGLPGLAWAQVNISGKPGLIYIPSAEVVADGTFSFGYGFNPSSYAFRFSPQANPLVTTRNSESIAFVNLVVFPRLEVNINLLLPNGPIQYSAKGIGDRQIDIKYALLTEKAKRPSVAVIISAPFGIDNSLITNVVVATKHVNISKSITTAFTLGMSSPYSLYRAEVKNDKDSDIFSGYTLKDKRDKPNYYLAGPFGGVNLNVNKKGGFMVEWDSQHVNVGAYALLFKHWTVQAGLLNGDQVTASTSYAIPLLRKPKRP</sequence>
<dbReference type="STRING" id="1379870.SD10_15180"/>
<keyword evidence="1" id="KW-0812">Transmembrane</keyword>
<dbReference type="EMBL" id="CP010429">
    <property type="protein sequence ID" value="AKD58557.1"/>
    <property type="molecule type" value="Genomic_DNA"/>
</dbReference>
<dbReference type="AlphaFoldDB" id="A0A0E4A088"/>
<dbReference type="OrthoDB" id="947745at2"/>
<protein>
    <submittedName>
        <fullName evidence="2">Uncharacterized protein</fullName>
    </submittedName>
</protein>
<evidence type="ECO:0000313" key="2">
    <source>
        <dbReference type="EMBL" id="AKD58557.1"/>
    </source>
</evidence>
<dbReference type="PATRIC" id="fig|1379870.5.peg.3301"/>
<keyword evidence="1" id="KW-0472">Membrane</keyword>
<dbReference type="Proteomes" id="UP000033054">
    <property type="component" value="Chromosome"/>
</dbReference>
<organism evidence="2 3">
    <name type="scientific">Spirosoma radiotolerans</name>
    <dbReference type="NCBI Taxonomy" id="1379870"/>
    <lineage>
        <taxon>Bacteria</taxon>
        <taxon>Pseudomonadati</taxon>
        <taxon>Bacteroidota</taxon>
        <taxon>Cytophagia</taxon>
        <taxon>Cytophagales</taxon>
        <taxon>Cytophagaceae</taxon>
        <taxon>Spirosoma</taxon>
    </lineage>
</organism>
<gene>
    <name evidence="2" type="ORF">SD10_15180</name>
</gene>
<accession>A0A0E4A088</accession>
<name>A0A0E4A088_9BACT</name>
<dbReference type="InterPro" id="IPR010344">
    <property type="entry name" value="YbjH"/>
</dbReference>
<evidence type="ECO:0000313" key="3">
    <source>
        <dbReference type="Proteomes" id="UP000033054"/>
    </source>
</evidence>